<evidence type="ECO:0000313" key="2">
    <source>
        <dbReference type="EMBL" id="KAF4975804.1"/>
    </source>
</evidence>
<dbReference type="EMBL" id="JABEYC010000602">
    <property type="protein sequence ID" value="KAF4975804.1"/>
    <property type="molecule type" value="Genomic_DNA"/>
</dbReference>
<feature type="domain" description="Cupin type-2" evidence="1">
    <location>
        <begin position="84"/>
        <end position="149"/>
    </location>
</feature>
<organism evidence="2 3">
    <name type="scientific">Fusarium zealandicum</name>
    <dbReference type="NCBI Taxonomy" id="1053134"/>
    <lineage>
        <taxon>Eukaryota</taxon>
        <taxon>Fungi</taxon>
        <taxon>Dikarya</taxon>
        <taxon>Ascomycota</taxon>
        <taxon>Pezizomycotina</taxon>
        <taxon>Sordariomycetes</taxon>
        <taxon>Hypocreomycetidae</taxon>
        <taxon>Hypocreales</taxon>
        <taxon>Nectriaceae</taxon>
        <taxon>Fusarium</taxon>
        <taxon>Fusarium staphyleae species complex</taxon>
    </lineage>
</organism>
<dbReference type="SUPFAM" id="SSF51182">
    <property type="entry name" value="RmlC-like cupins"/>
    <property type="match status" value="1"/>
</dbReference>
<evidence type="ECO:0000259" key="1">
    <source>
        <dbReference type="Pfam" id="PF07883"/>
    </source>
</evidence>
<proteinExistence type="predicted"/>
<comment type="caution">
    <text evidence="2">The sequence shown here is derived from an EMBL/GenBank/DDBJ whole genome shotgun (WGS) entry which is preliminary data.</text>
</comment>
<sequence length="170" mass="18449">MSNETSQTTSLSRLVRTTRAQDGTSVFASDTHVTPFTPFGPQGSGFAVFDTRQSVPVNNTDEVPSFEKTLPRCPPQGAIFCMSVIKPGDSSPMHRTQSLDYGVVMSGEIVLALDGGEEKTVRQGEITVQQGVNHRWINRGDVPCQVLFVMLGADKIVLDDGTALEETVFK</sequence>
<gene>
    <name evidence="2" type="ORF">FZEAL_7464</name>
</gene>
<dbReference type="Pfam" id="PF07883">
    <property type="entry name" value="Cupin_2"/>
    <property type="match status" value="1"/>
</dbReference>
<accession>A0A8H4XHU7</accession>
<reference evidence="2" key="2">
    <citation type="submission" date="2020-05" db="EMBL/GenBank/DDBJ databases">
        <authorList>
            <person name="Kim H.-S."/>
            <person name="Proctor R.H."/>
            <person name="Brown D.W."/>
        </authorList>
    </citation>
    <scope>NUCLEOTIDE SEQUENCE</scope>
    <source>
        <strain evidence="2">NRRL 22465</strain>
    </source>
</reference>
<protein>
    <recommendedName>
        <fullName evidence="1">Cupin type-2 domain-containing protein</fullName>
    </recommendedName>
</protein>
<dbReference type="InterPro" id="IPR014710">
    <property type="entry name" value="RmlC-like_jellyroll"/>
</dbReference>
<name>A0A8H4XHU7_9HYPO</name>
<dbReference type="CDD" id="cd02231">
    <property type="entry name" value="cupin_BLL6423-like"/>
    <property type="match status" value="1"/>
</dbReference>
<evidence type="ECO:0000313" key="3">
    <source>
        <dbReference type="Proteomes" id="UP000635477"/>
    </source>
</evidence>
<dbReference type="Proteomes" id="UP000635477">
    <property type="component" value="Unassembled WGS sequence"/>
</dbReference>
<dbReference type="InterPro" id="IPR013096">
    <property type="entry name" value="Cupin_2"/>
</dbReference>
<dbReference type="Gene3D" id="2.60.120.10">
    <property type="entry name" value="Jelly Rolls"/>
    <property type="match status" value="1"/>
</dbReference>
<keyword evidence="3" id="KW-1185">Reference proteome</keyword>
<dbReference type="OrthoDB" id="5840532at2759"/>
<dbReference type="PANTHER" id="PTHR36156">
    <property type="entry name" value="SLR2101 PROTEIN"/>
    <property type="match status" value="1"/>
</dbReference>
<dbReference type="PANTHER" id="PTHR36156:SF2">
    <property type="entry name" value="CUPIN TYPE-2 DOMAIN-CONTAINING PROTEIN"/>
    <property type="match status" value="1"/>
</dbReference>
<dbReference type="AlphaFoldDB" id="A0A8H4XHU7"/>
<dbReference type="InterPro" id="IPR011051">
    <property type="entry name" value="RmlC_Cupin_sf"/>
</dbReference>
<reference evidence="2" key="1">
    <citation type="journal article" date="2020" name="BMC Genomics">
        <title>Correction to: Identification and distribution of gene clusters required for synthesis of sphingolipid metabolism inhibitors in diverse species of the filamentous fungus Fusarium.</title>
        <authorList>
            <person name="Kim H.S."/>
            <person name="Lohmar J.M."/>
            <person name="Busman M."/>
            <person name="Brown D.W."/>
            <person name="Naumann T.A."/>
            <person name="Divon H.H."/>
            <person name="Lysoe E."/>
            <person name="Uhlig S."/>
            <person name="Proctor R.H."/>
        </authorList>
    </citation>
    <scope>NUCLEOTIDE SEQUENCE</scope>
    <source>
        <strain evidence="2">NRRL 22465</strain>
    </source>
</reference>
<dbReference type="InterPro" id="IPR047142">
    <property type="entry name" value="OryJ/VirC-like"/>
</dbReference>